<accession>A0AAU9K0X0</accession>
<dbReference type="EMBL" id="CAJZBQ010000054">
    <property type="protein sequence ID" value="CAG9332192.1"/>
    <property type="molecule type" value="Genomic_DNA"/>
</dbReference>
<feature type="region of interest" description="Disordered" evidence="1">
    <location>
        <begin position="1"/>
        <end position="27"/>
    </location>
</feature>
<evidence type="ECO:0000256" key="1">
    <source>
        <dbReference type="SAM" id="MobiDB-lite"/>
    </source>
</evidence>
<organism evidence="2 3">
    <name type="scientific">Blepharisma stoltei</name>
    <dbReference type="NCBI Taxonomy" id="1481888"/>
    <lineage>
        <taxon>Eukaryota</taxon>
        <taxon>Sar</taxon>
        <taxon>Alveolata</taxon>
        <taxon>Ciliophora</taxon>
        <taxon>Postciliodesmatophora</taxon>
        <taxon>Heterotrichea</taxon>
        <taxon>Heterotrichida</taxon>
        <taxon>Blepharismidae</taxon>
        <taxon>Blepharisma</taxon>
    </lineage>
</organism>
<name>A0AAU9K0X0_9CILI</name>
<evidence type="ECO:0000313" key="2">
    <source>
        <dbReference type="EMBL" id="CAG9332192.1"/>
    </source>
</evidence>
<dbReference type="AlphaFoldDB" id="A0AAU9K0X0"/>
<protein>
    <submittedName>
        <fullName evidence="2">Uncharacterized protein</fullName>
    </submittedName>
</protein>
<evidence type="ECO:0000313" key="3">
    <source>
        <dbReference type="Proteomes" id="UP001162131"/>
    </source>
</evidence>
<dbReference type="Proteomes" id="UP001162131">
    <property type="component" value="Unassembled WGS sequence"/>
</dbReference>
<sequence length="239" mass="28147">MQTPVRKISLSRDPTPKRRPSPSPVEVHSLLSDIRIQQHQAYELKDRISSLENRLNSSYVKSPKKYQPSQSENQSIQNAKPRFVTPQPRLIQPVKPEPISIDNQRLNLDLNNVCKSNITWLSNKEQIDFRKVLTERRNSVMENEEKSKINSVRAFTPLRQMNEKSIEDVESNISNLRISLQRQREWIYEDKENNSMSRRQMEQKYLALLHTVEDVTRQIEQLRYKNVILETEIKNIKGG</sequence>
<feature type="compositionally biased region" description="Polar residues" evidence="1">
    <location>
        <begin position="67"/>
        <end position="78"/>
    </location>
</feature>
<proteinExistence type="predicted"/>
<keyword evidence="3" id="KW-1185">Reference proteome</keyword>
<comment type="caution">
    <text evidence="2">The sequence shown here is derived from an EMBL/GenBank/DDBJ whole genome shotgun (WGS) entry which is preliminary data.</text>
</comment>
<feature type="region of interest" description="Disordered" evidence="1">
    <location>
        <begin position="59"/>
        <end position="81"/>
    </location>
</feature>
<reference evidence="2" key="1">
    <citation type="submission" date="2021-09" db="EMBL/GenBank/DDBJ databases">
        <authorList>
            <consortium name="AG Swart"/>
            <person name="Singh M."/>
            <person name="Singh A."/>
            <person name="Seah K."/>
            <person name="Emmerich C."/>
        </authorList>
    </citation>
    <scope>NUCLEOTIDE SEQUENCE</scope>
    <source>
        <strain evidence="2">ATCC30299</strain>
    </source>
</reference>
<gene>
    <name evidence="2" type="ORF">BSTOLATCC_MIC55644</name>
</gene>